<dbReference type="AlphaFoldDB" id="A0A9W9L9T2"/>
<dbReference type="Gene3D" id="2.30.29.30">
    <property type="entry name" value="Pleckstrin-homology domain (PH domain)/Phosphotyrosine-binding domain (PTB)"/>
    <property type="match status" value="1"/>
</dbReference>
<dbReference type="SMART" id="SM00160">
    <property type="entry name" value="RanBD"/>
    <property type="match status" value="1"/>
</dbReference>
<dbReference type="Pfam" id="PF00638">
    <property type="entry name" value="Ran_BP1"/>
    <property type="match status" value="1"/>
</dbReference>
<evidence type="ECO:0000256" key="3">
    <source>
        <dbReference type="SAM" id="MobiDB-lite"/>
    </source>
</evidence>
<name>A0A9W9L9T2_9EURO</name>
<evidence type="ECO:0000313" key="6">
    <source>
        <dbReference type="Proteomes" id="UP001149079"/>
    </source>
</evidence>
<keyword evidence="6" id="KW-1185">Reference proteome</keyword>
<keyword evidence="2" id="KW-0539">Nucleus</keyword>
<evidence type="ECO:0000313" key="5">
    <source>
        <dbReference type="EMBL" id="KAJ5143777.1"/>
    </source>
</evidence>
<dbReference type="InterPro" id="IPR011993">
    <property type="entry name" value="PH-like_dom_sf"/>
</dbReference>
<reference evidence="5" key="2">
    <citation type="journal article" date="2023" name="IMA Fungus">
        <title>Comparative genomic study of the Penicillium genus elucidates a diverse pangenome and 15 lateral gene transfer events.</title>
        <authorList>
            <person name="Petersen C."/>
            <person name="Sorensen T."/>
            <person name="Nielsen M.R."/>
            <person name="Sondergaard T.E."/>
            <person name="Sorensen J.L."/>
            <person name="Fitzpatrick D.A."/>
            <person name="Frisvad J.C."/>
            <person name="Nielsen K.L."/>
        </authorList>
    </citation>
    <scope>NUCLEOTIDE SEQUENCE</scope>
    <source>
        <strain evidence="5">IBT 22155</strain>
    </source>
</reference>
<gene>
    <name evidence="5" type="ORF">N7515_002564</name>
</gene>
<evidence type="ECO:0000256" key="2">
    <source>
        <dbReference type="ARBA" id="ARBA00023242"/>
    </source>
</evidence>
<dbReference type="OrthoDB" id="185618at2759"/>
<dbReference type="PANTHER" id="PTHR23138:SF142">
    <property type="entry name" value="RAN-BINDING PROTEIN 3B-RELATED"/>
    <property type="match status" value="1"/>
</dbReference>
<organism evidence="5 6">
    <name type="scientific">Penicillium bovifimosum</name>
    <dbReference type="NCBI Taxonomy" id="126998"/>
    <lineage>
        <taxon>Eukaryota</taxon>
        <taxon>Fungi</taxon>
        <taxon>Dikarya</taxon>
        <taxon>Ascomycota</taxon>
        <taxon>Pezizomycotina</taxon>
        <taxon>Eurotiomycetes</taxon>
        <taxon>Eurotiomycetidae</taxon>
        <taxon>Eurotiales</taxon>
        <taxon>Aspergillaceae</taxon>
        <taxon>Penicillium</taxon>
    </lineage>
</organism>
<proteinExistence type="predicted"/>
<dbReference type="InterPro" id="IPR000156">
    <property type="entry name" value="Ran_bind_dom"/>
</dbReference>
<feature type="region of interest" description="Disordered" evidence="3">
    <location>
        <begin position="1"/>
        <end position="107"/>
    </location>
</feature>
<dbReference type="GO" id="GO:0005634">
    <property type="term" value="C:nucleus"/>
    <property type="evidence" value="ECO:0007669"/>
    <property type="project" value="UniProtKB-SubCell"/>
</dbReference>
<dbReference type="RefSeq" id="XP_056525421.1">
    <property type="nucleotide sequence ID" value="XM_056663308.1"/>
</dbReference>
<reference evidence="5" key="1">
    <citation type="submission" date="2022-11" db="EMBL/GenBank/DDBJ databases">
        <authorList>
            <person name="Petersen C."/>
        </authorList>
    </citation>
    <scope>NUCLEOTIDE SEQUENCE</scope>
    <source>
        <strain evidence="5">IBT 22155</strain>
    </source>
</reference>
<dbReference type="InterPro" id="IPR045255">
    <property type="entry name" value="RanBP1-like"/>
</dbReference>
<evidence type="ECO:0000256" key="1">
    <source>
        <dbReference type="ARBA" id="ARBA00004123"/>
    </source>
</evidence>
<sequence>MTSAKSAFGASPFGASSASTNSFGAPGFGSAFSGTSAGKLSSFASPNAPALFGDTKDKTLGATQPDDESDKEADDETNDTFVAEKTDERFHEKTGRSPSLLADPKDPVMKCYSPLHEPTVETGEENETTEFTAKGKLYYFDDKKWKERGAGTFKVNSKSDEGKVSARMIMRADGAHRVMLNSALWSTMPFGVKGARPTSRDIYLASKEDAKVSTLLLRLGSDKQAGELYDVLEDLLKRIK</sequence>
<comment type="subcellular location">
    <subcellularLocation>
        <location evidence="1">Nucleus</location>
    </subcellularLocation>
</comment>
<dbReference type="Proteomes" id="UP001149079">
    <property type="component" value="Unassembled WGS sequence"/>
</dbReference>
<feature type="compositionally biased region" description="Low complexity" evidence="3">
    <location>
        <begin position="1"/>
        <end position="38"/>
    </location>
</feature>
<feature type="domain" description="RanBD1" evidence="4">
    <location>
        <begin position="114"/>
        <end position="240"/>
    </location>
</feature>
<feature type="compositionally biased region" description="Acidic residues" evidence="3">
    <location>
        <begin position="65"/>
        <end position="78"/>
    </location>
</feature>
<dbReference type="EMBL" id="JAPQKL010000002">
    <property type="protein sequence ID" value="KAJ5143777.1"/>
    <property type="molecule type" value="Genomic_DNA"/>
</dbReference>
<accession>A0A9W9L9T2</accession>
<dbReference type="PANTHER" id="PTHR23138">
    <property type="entry name" value="RAN BINDING PROTEIN"/>
    <property type="match status" value="1"/>
</dbReference>
<comment type="caution">
    <text evidence="5">The sequence shown here is derived from an EMBL/GenBank/DDBJ whole genome shotgun (WGS) entry which is preliminary data.</text>
</comment>
<protein>
    <recommendedName>
        <fullName evidence="4">RanBD1 domain-containing protein</fullName>
    </recommendedName>
</protein>
<evidence type="ECO:0000259" key="4">
    <source>
        <dbReference type="PROSITE" id="PS50196"/>
    </source>
</evidence>
<feature type="compositionally biased region" description="Basic and acidic residues" evidence="3">
    <location>
        <begin position="82"/>
        <end position="95"/>
    </location>
</feature>
<dbReference type="SUPFAM" id="SSF50729">
    <property type="entry name" value="PH domain-like"/>
    <property type="match status" value="1"/>
</dbReference>
<dbReference type="GeneID" id="81402478"/>
<dbReference type="PROSITE" id="PS50196">
    <property type="entry name" value="RANBD1"/>
    <property type="match status" value="1"/>
</dbReference>